<dbReference type="Proteomes" id="UP000014400">
    <property type="component" value="Unassembled WGS sequence"/>
</dbReference>
<protein>
    <recommendedName>
        <fullName evidence="6">Glycosyltransferase 2-like domain-containing protein</fullName>
    </recommendedName>
</protein>
<dbReference type="InterPro" id="IPR050834">
    <property type="entry name" value="Glycosyltransf_2"/>
</dbReference>
<evidence type="ECO:0000313" key="4">
    <source>
        <dbReference type="EMBL" id="EPE01952.1"/>
    </source>
</evidence>
<dbReference type="SUPFAM" id="SSF53448">
    <property type="entry name" value="Nucleotide-diphospho-sugar transferases"/>
    <property type="match status" value="1"/>
</dbReference>
<dbReference type="InterPro" id="IPR001173">
    <property type="entry name" value="Glyco_trans_2-like"/>
</dbReference>
<comment type="caution">
    <text evidence="4">The sequence shown here is derived from an EMBL/GenBank/DDBJ whole genome shotgun (WGS) entry which is preliminary data.</text>
</comment>
<dbReference type="RefSeq" id="WP_016473628.1">
    <property type="nucleotide sequence ID" value="NZ_KE150480.1"/>
</dbReference>
<dbReference type="InterPro" id="IPR027791">
    <property type="entry name" value="Galactosyl_T_C"/>
</dbReference>
<dbReference type="Pfam" id="PF00535">
    <property type="entry name" value="Glycos_transf_2"/>
    <property type="match status" value="1"/>
</dbReference>
<evidence type="ECO:0000259" key="3">
    <source>
        <dbReference type="Pfam" id="PF02709"/>
    </source>
</evidence>
<dbReference type="GO" id="GO:0016740">
    <property type="term" value="F:transferase activity"/>
    <property type="evidence" value="ECO:0007669"/>
    <property type="project" value="UniProtKB-KW"/>
</dbReference>
<evidence type="ECO:0000313" key="5">
    <source>
        <dbReference type="Proteomes" id="UP000014400"/>
    </source>
</evidence>
<accession>S3BNH5</accession>
<gene>
    <name evidence="4" type="ORF">HMPREF1476_00185</name>
</gene>
<name>S3BNH5_9BURK</name>
<dbReference type="InterPro" id="IPR029044">
    <property type="entry name" value="Nucleotide-diphossugar_trans"/>
</dbReference>
<sequence length="264" mass="30300">MKASIILSTYNRPQALLTVLEALKLQTIQDFEVCIADDGSTKDTQQIIENFQQKSAFPILHAWQDDRGFRAASARNNAVRMSSGNYLLFLDGDCIPRPNWIHQHLTLSEKHAFVAGNRVLLDETLSHAIETHRIPFTDLFGLNVLRHKDHINRLIPLLKIPLGSMRKLKPTSWAKVRTCNLGVWRQDFLAVNGFDEAYEGWGFEDSDLAIRLINLGMQRKLGLFATTVFHLYHRENDRHLAGINRQRLEQRLQNKITLPEKGLL</sequence>
<dbReference type="PANTHER" id="PTHR43685:SF3">
    <property type="entry name" value="SLR2126 PROTEIN"/>
    <property type="match status" value="1"/>
</dbReference>
<dbReference type="HOGENOM" id="CLU_025996_24_0_4"/>
<dbReference type="EMBL" id="ATCF01000004">
    <property type="protein sequence ID" value="EPE01952.1"/>
    <property type="molecule type" value="Genomic_DNA"/>
</dbReference>
<evidence type="ECO:0000259" key="2">
    <source>
        <dbReference type="Pfam" id="PF00535"/>
    </source>
</evidence>
<organism evidence="4 5">
    <name type="scientific">Sutterella wadsworthensis HGA0223</name>
    <dbReference type="NCBI Taxonomy" id="1203554"/>
    <lineage>
        <taxon>Bacteria</taxon>
        <taxon>Pseudomonadati</taxon>
        <taxon>Pseudomonadota</taxon>
        <taxon>Betaproteobacteria</taxon>
        <taxon>Burkholderiales</taxon>
        <taxon>Sutterellaceae</taxon>
        <taxon>Sutterella</taxon>
    </lineage>
</organism>
<proteinExistence type="predicted"/>
<dbReference type="eggNOG" id="COG1216">
    <property type="taxonomic scope" value="Bacteria"/>
</dbReference>
<dbReference type="CDD" id="cd06420">
    <property type="entry name" value="GT2_Chondriotin_Pol_N"/>
    <property type="match status" value="1"/>
</dbReference>
<dbReference type="PANTHER" id="PTHR43685">
    <property type="entry name" value="GLYCOSYLTRANSFERASE"/>
    <property type="match status" value="1"/>
</dbReference>
<keyword evidence="1" id="KW-0808">Transferase</keyword>
<feature type="domain" description="Glycosyltransferase 2-like" evidence="2">
    <location>
        <begin position="4"/>
        <end position="125"/>
    </location>
</feature>
<feature type="domain" description="Galactosyltransferase C-terminal" evidence="3">
    <location>
        <begin position="172"/>
        <end position="233"/>
    </location>
</feature>
<evidence type="ECO:0008006" key="6">
    <source>
        <dbReference type="Google" id="ProtNLM"/>
    </source>
</evidence>
<dbReference type="Gene3D" id="3.90.550.10">
    <property type="entry name" value="Spore Coat Polysaccharide Biosynthesis Protein SpsA, Chain A"/>
    <property type="match status" value="1"/>
</dbReference>
<evidence type="ECO:0000256" key="1">
    <source>
        <dbReference type="ARBA" id="ARBA00022679"/>
    </source>
</evidence>
<reference evidence="4 5" key="1">
    <citation type="submission" date="2013-04" db="EMBL/GenBank/DDBJ databases">
        <title>The Genome Sequence of Sutterella wadsworthensis HGA0223.</title>
        <authorList>
            <consortium name="The Broad Institute Genomics Platform"/>
            <person name="Earl A."/>
            <person name="Ward D."/>
            <person name="Feldgarden M."/>
            <person name="Gevers D."/>
            <person name="Schmidt T.M."/>
            <person name="Dover J."/>
            <person name="Dai D."/>
            <person name="Walker B."/>
            <person name="Young S."/>
            <person name="Zeng Q."/>
            <person name="Gargeya S."/>
            <person name="Fitzgerald M."/>
            <person name="Haas B."/>
            <person name="Abouelleil A."/>
            <person name="Allen A.W."/>
            <person name="Alvarado L."/>
            <person name="Arachchi H.M."/>
            <person name="Berlin A.M."/>
            <person name="Chapman S.B."/>
            <person name="Gainer-Dewar J."/>
            <person name="Goldberg J."/>
            <person name="Griggs A."/>
            <person name="Gujja S."/>
            <person name="Hansen M."/>
            <person name="Howarth C."/>
            <person name="Imamovic A."/>
            <person name="Ireland A."/>
            <person name="Larimer J."/>
            <person name="McCowan C."/>
            <person name="Murphy C."/>
            <person name="Pearson M."/>
            <person name="Poon T.W."/>
            <person name="Priest M."/>
            <person name="Roberts A."/>
            <person name="Saif S."/>
            <person name="Shea T."/>
            <person name="Sisk P."/>
            <person name="Sykes S."/>
            <person name="Wortman J."/>
            <person name="Nusbaum C."/>
            <person name="Birren B."/>
        </authorList>
    </citation>
    <scope>NUCLEOTIDE SEQUENCE [LARGE SCALE GENOMIC DNA]</scope>
    <source>
        <strain evidence="4 5">HGA0223</strain>
    </source>
</reference>
<dbReference type="Pfam" id="PF02709">
    <property type="entry name" value="Glyco_transf_7C"/>
    <property type="match status" value="1"/>
</dbReference>
<dbReference type="AlphaFoldDB" id="S3BNH5"/>
<keyword evidence="5" id="KW-1185">Reference proteome</keyword>
<dbReference type="STRING" id="1203554.HMPREF1476_00185"/>